<feature type="domain" description="Amidohydrolase-related" evidence="2">
    <location>
        <begin position="38"/>
        <end position="311"/>
    </location>
</feature>
<keyword evidence="1" id="KW-0456">Lyase</keyword>
<dbReference type="InterPro" id="IPR006680">
    <property type="entry name" value="Amidohydro-rel"/>
</dbReference>
<dbReference type="InterPro" id="IPR032465">
    <property type="entry name" value="ACMSD"/>
</dbReference>
<dbReference type="Gene3D" id="3.20.20.140">
    <property type="entry name" value="Metal-dependent hydrolases"/>
    <property type="match status" value="1"/>
</dbReference>
<proteinExistence type="predicted"/>
<dbReference type="PANTHER" id="PTHR21240">
    <property type="entry name" value="2-AMINO-3-CARBOXYLMUCONATE-6-SEMIALDEHYDE DECARBOXYLASE"/>
    <property type="match status" value="1"/>
</dbReference>
<dbReference type="PANTHER" id="PTHR21240:SF30">
    <property type="entry name" value="AMIDOHYDROLASE-RELATED DOMAIN-CONTAINING PROTEIN-RELATED"/>
    <property type="match status" value="1"/>
</dbReference>
<organism evidence="3 4">
    <name type="scientific">Actinomadura rayongensis</name>
    <dbReference type="NCBI Taxonomy" id="1429076"/>
    <lineage>
        <taxon>Bacteria</taxon>
        <taxon>Bacillati</taxon>
        <taxon>Actinomycetota</taxon>
        <taxon>Actinomycetes</taxon>
        <taxon>Streptosporangiales</taxon>
        <taxon>Thermomonosporaceae</taxon>
        <taxon>Actinomadura</taxon>
    </lineage>
</organism>
<accession>A0A6I4W4J0</accession>
<dbReference type="SUPFAM" id="SSF51556">
    <property type="entry name" value="Metallo-dependent hydrolases"/>
    <property type="match status" value="1"/>
</dbReference>
<evidence type="ECO:0000313" key="4">
    <source>
        <dbReference type="Proteomes" id="UP000431901"/>
    </source>
</evidence>
<evidence type="ECO:0000256" key="1">
    <source>
        <dbReference type="ARBA" id="ARBA00023239"/>
    </source>
</evidence>
<dbReference type="InterPro" id="IPR032466">
    <property type="entry name" value="Metal_Hydrolase"/>
</dbReference>
<gene>
    <name evidence="3" type="ORF">GQ466_09610</name>
</gene>
<evidence type="ECO:0000259" key="2">
    <source>
        <dbReference type="Pfam" id="PF04909"/>
    </source>
</evidence>
<dbReference type="GO" id="GO:0016787">
    <property type="term" value="F:hydrolase activity"/>
    <property type="evidence" value="ECO:0007669"/>
    <property type="project" value="UniProtKB-KW"/>
</dbReference>
<dbReference type="AlphaFoldDB" id="A0A6I4W4J0"/>
<keyword evidence="4" id="KW-1185">Reference proteome</keyword>
<dbReference type="Pfam" id="PF04909">
    <property type="entry name" value="Amidohydro_2"/>
    <property type="match status" value="1"/>
</dbReference>
<evidence type="ECO:0000313" key="3">
    <source>
        <dbReference type="EMBL" id="MXQ64293.1"/>
    </source>
</evidence>
<sequence>MQKVRDSLPTPELRAEFARRHAFFRDELVPRLHDVGGRRIAEMDEHGIDVQVLSLTTPGIQAVADAAQACRDAREANDHLADAIRAAPDRFRGFAALPLQDPAAAVAELRRAVEELGFVGALVNDHTLGRYLDEPQFEPFWLALEDLDVPLYLHPGAPPVDRWHVLNGHPELVGPSWSWGAEVSGHMLRILFGGVLDRHPKARVILGHMGEGLPFLVSRLDARYRQNPSRRLRRVPSAYFGRNILITTSGVCSHAALTGALLALGSEAIMFAVDYPFESTEEAVRFIRTAPLSPAESDGITHRNAQRLLRI</sequence>
<dbReference type="GO" id="GO:0016831">
    <property type="term" value="F:carboxy-lyase activity"/>
    <property type="evidence" value="ECO:0007669"/>
    <property type="project" value="InterPro"/>
</dbReference>
<name>A0A6I4W4J0_9ACTN</name>
<comment type="caution">
    <text evidence="3">The sequence shown here is derived from an EMBL/GenBank/DDBJ whole genome shotgun (WGS) entry which is preliminary data.</text>
</comment>
<dbReference type="GO" id="GO:0005829">
    <property type="term" value="C:cytosol"/>
    <property type="evidence" value="ECO:0007669"/>
    <property type="project" value="TreeGrafter"/>
</dbReference>
<dbReference type="OrthoDB" id="8673173at2"/>
<dbReference type="EMBL" id="WUTW01000002">
    <property type="protein sequence ID" value="MXQ64293.1"/>
    <property type="molecule type" value="Genomic_DNA"/>
</dbReference>
<dbReference type="Proteomes" id="UP000431901">
    <property type="component" value="Unassembled WGS sequence"/>
</dbReference>
<reference evidence="3 4" key="1">
    <citation type="submission" date="2019-12" db="EMBL/GenBank/DDBJ databases">
        <title>Nocardia macrotermitis sp. nov. and Nocardia aurantia sp. nov., isolated from the gut of the fungus growing-termite Macrotermes natalensis.</title>
        <authorList>
            <person name="Christine B."/>
            <person name="Rene B."/>
        </authorList>
    </citation>
    <scope>NUCLEOTIDE SEQUENCE [LARGE SCALE GENOMIC DNA]</scope>
    <source>
        <strain evidence="3 4">DSM 102126</strain>
    </source>
</reference>
<keyword evidence="3" id="KW-0378">Hydrolase</keyword>
<dbReference type="GO" id="GO:0019748">
    <property type="term" value="P:secondary metabolic process"/>
    <property type="evidence" value="ECO:0007669"/>
    <property type="project" value="TreeGrafter"/>
</dbReference>
<protein>
    <submittedName>
        <fullName evidence="3">Amidohydrolase family protein</fullName>
    </submittedName>
</protein>